<comment type="subcellular location">
    <subcellularLocation>
        <location evidence="2">Cytoplasm</location>
    </subcellularLocation>
    <subcellularLocation>
        <location evidence="1">Membrane</location>
    </subcellularLocation>
</comment>
<dbReference type="SMART" id="SM00382">
    <property type="entry name" value="AAA"/>
    <property type="match status" value="1"/>
</dbReference>
<evidence type="ECO:0000256" key="6">
    <source>
        <dbReference type="ARBA" id="ARBA00022490"/>
    </source>
</evidence>
<dbReference type="PROSITE" id="PS00152">
    <property type="entry name" value="ATPASE_ALPHA_BETA"/>
    <property type="match status" value="1"/>
</dbReference>
<keyword evidence="9" id="KW-0067">ATP-binding</keyword>
<keyword evidence="8" id="KW-0375">Hydrogen ion transport</keyword>
<reference evidence="20" key="1">
    <citation type="submission" date="2017-06" db="EMBL/GenBank/DDBJ databases">
        <authorList>
            <person name="Varghese N."/>
            <person name="Submissions S."/>
        </authorList>
    </citation>
    <scope>NUCLEOTIDE SEQUENCE [LARGE SCALE GENOMIC DNA]</scope>
    <source>
        <strain evidence="20">DSM 45423</strain>
    </source>
</reference>
<dbReference type="GO" id="GO:0030254">
    <property type="term" value="P:protein secretion by the type III secretion system"/>
    <property type="evidence" value="ECO:0007669"/>
    <property type="project" value="InterPro"/>
</dbReference>
<evidence type="ECO:0000256" key="8">
    <source>
        <dbReference type="ARBA" id="ARBA00022781"/>
    </source>
</evidence>
<comment type="similarity">
    <text evidence="3">Belongs to the ATPase alpha/beta chains family.</text>
</comment>
<dbReference type="Pfam" id="PF02874">
    <property type="entry name" value="ATP-synt_ab_N"/>
    <property type="match status" value="1"/>
</dbReference>
<dbReference type="InterPro" id="IPR027417">
    <property type="entry name" value="P-loop_NTPase"/>
</dbReference>
<keyword evidence="4" id="KW-0813">Transport</keyword>
<evidence type="ECO:0000256" key="16">
    <source>
        <dbReference type="ARBA" id="ARBA00026013"/>
    </source>
</evidence>
<dbReference type="GO" id="GO:0008564">
    <property type="term" value="F:protein-exporting ATPase activity"/>
    <property type="evidence" value="ECO:0007669"/>
    <property type="project" value="UniProtKB-EC"/>
</dbReference>
<dbReference type="GO" id="GO:0005737">
    <property type="term" value="C:cytoplasm"/>
    <property type="evidence" value="ECO:0007669"/>
    <property type="project" value="UniProtKB-SubCell"/>
</dbReference>
<dbReference type="InterPro" id="IPR004100">
    <property type="entry name" value="ATPase_F1/V1/A1_a/bsu_N"/>
</dbReference>
<evidence type="ECO:0000256" key="14">
    <source>
        <dbReference type="ARBA" id="ARBA00023196"/>
    </source>
</evidence>
<dbReference type="GO" id="GO:0016887">
    <property type="term" value="F:ATP hydrolysis activity"/>
    <property type="evidence" value="ECO:0007669"/>
    <property type="project" value="InterPro"/>
</dbReference>
<dbReference type="InterPro" id="IPR040627">
    <property type="entry name" value="T3SS_ATPase_C"/>
</dbReference>
<keyword evidence="15" id="KW-0066">ATP synthesis</keyword>
<dbReference type="AlphaFoldDB" id="A0A239EYQ7"/>
<evidence type="ECO:0000256" key="5">
    <source>
        <dbReference type="ARBA" id="ARBA00022475"/>
    </source>
</evidence>
<keyword evidence="11" id="KW-1278">Translocase</keyword>
<evidence type="ECO:0000256" key="9">
    <source>
        <dbReference type="ARBA" id="ARBA00022840"/>
    </source>
</evidence>
<dbReference type="PANTHER" id="PTHR15184:SF9">
    <property type="entry name" value="SPI-1 TYPE 3 SECRETION SYSTEM ATPASE"/>
    <property type="match status" value="1"/>
</dbReference>
<dbReference type="GO" id="GO:0005524">
    <property type="term" value="F:ATP binding"/>
    <property type="evidence" value="ECO:0007669"/>
    <property type="project" value="UniProtKB-KW"/>
</dbReference>
<comment type="catalytic activity">
    <reaction evidence="17">
        <text>ATP + H2O + cellular proteinSide 1 = ADP + phosphate + cellular proteinSide 2.</text>
        <dbReference type="EC" id="7.4.2.8"/>
    </reaction>
</comment>
<keyword evidence="5" id="KW-1003">Cell membrane</keyword>
<evidence type="ECO:0000256" key="10">
    <source>
        <dbReference type="ARBA" id="ARBA00022927"/>
    </source>
</evidence>
<evidence type="ECO:0000256" key="13">
    <source>
        <dbReference type="ARBA" id="ARBA00023136"/>
    </source>
</evidence>
<evidence type="ECO:0000256" key="7">
    <source>
        <dbReference type="ARBA" id="ARBA00022741"/>
    </source>
</evidence>
<keyword evidence="20" id="KW-1185">Reference proteome</keyword>
<keyword evidence="13" id="KW-0472">Membrane</keyword>
<dbReference type="GO" id="GO:0045259">
    <property type="term" value="C:proton-transporting ATP synthase complex"/>
    <property type="evidence" value="ECO:0007669"/>
    <property type="project" value="UniProtKB-KW"/>
</dbReference>
<feature type="domain" description="AAA+ ATPase" evidence="18">
    <location>
        <begin position="152"/>
        <end position="333"/>
    </location>
</feature>
<evidence type="ECO:0000259" key="18">
    <source>
        <dbReference type="SMART" id="SM00382"/>
    </source>
</evidence>
<evidence type="ECO:0000313" key="20">
    <source>
        <dbReference type="Proteomes" id="UP000198386"/>
    </source>
</evidence>
<dbReference type="Gene3D" id="3.40.50.12240">
    <property type="match status" value="1"/>
</dbReference>
<dbReference type="InterPro" id="IPR020003">
    <property type="entry name" value="ATPase_a/bsu_AS"/>
</dbReference>
<gene>
    <name evidence="19" type="ORF">SAMN04488107_2750</name>
</gene>
<dbReference type="FunFam" id="3.40.50.300:FF:002432">
    <property type="entry name" value="ATP synthase subunit alpha, mitochondrial"/>
    <property type="match status" value="1"/>
</dbReference>
<sequence length="432" mass="45081">MSTAAVLSRARLAARPQLTGSVVGAMGLTLTVEGVVAAVGDLVEVGAGLLAEVVAVSRDRLTCMPLGEISGVHAGAPVRATGMPLQVPVGEALLGRVLDGLGRPVDGLGPLGAGVDWVDLASETPHALSRRRVEEPLPVGVRALDTLVPVGKGQRLGIFAGSGVGKSTLLAQITRGTEADVRVIGLIGERGREVKEFLEENLGAEGMARTVVVVATSDEPPLVRLKAAFVATRIAEGFRDQGRDVLLLMDSITRTAMAQREVGLSAGEPPATRGYPPSVFAMMPRLLEKAGPGATGSITGLYTVLVEGDDHNEPIADTARSILDGHVVLTRRLATAGHFPAVDVLESISRVAGAVTAPARMADAREMRRLMGALRDVKELVEIGAYQAGSDPLVDRARMLSPAIDAFLRQSLEDSTAPDDAWAMLHRLVTAG</sequence>
<dbReference type="PANTHER" id="PTHR15184">
    <property type="entry name" value="ATP SYNTHASE"/>
    <property type="match status" value="1"/>
</dbReference>
<dbReference type="SUPFAM" id="SSF52540">
    <property type="entry name" value="P-loop containing nucleoside triphosphate hydrolases"/>
    <property type="match status" value="1"/>
</dbReference>
<dbReference type="Pfam" id="PF00006">
    <property type="entry name" value="ATP-synt_ab"/>
    <property type="match status" value="1"/>
</dbReference>
<evidence type="ECO:0000256" key="11">
    <source>
        <dbReference type="ARBA" id="ARBA00022967"/>
    </source>
</evidence>
<dbReference type="Proteomes" id="UP000198386">
    <property type="component" value="Unassembled WGS sequence"/>
</dbReference>
<keyword evidence="10" id="KW-0653">Protein transport</keyword>
<comment type="subunit">
    <text evidence="16">F-type ATPases have 2 components, CF(1) - the catalytic core - and CF(0) - the membrane proton channel. CF(1) has five subunits: alpha(3), beta(3), gamma(1), delta(1), epsilon(1). CF(0) has four main subunits: a(1), b(1), b'(1) and c(9-12).</text>
</comment>
<proteinExistence type="inferred from homology"/>
<dbReference type="Pfam" id="PF18269">
    <property type="entry name" value="T3SS_ATPase_C"/>
    <property type="match status" value="1"/>
</dbReference>
<organism evidence="19 20">
    <name type="scientific">Geodermatophilus saharensis</name>
    <dbReference type="NCBI Taxonomy" id="1137994"/>
    <lineage>
        <taxon>Bacteria</taxon>
        <taxon>Bacillati</taxon>
        <taxon>Actinomycetota</taxon>
        <taxon>Actinomycetes</taxon>
        <taxon>Geodermatophilales</taxon>
        <taxon>Geodermatophilaceae</taxon>
        <taxon>Geodermatophilus</taxon>
    </lineage>
</organism>
<evidence type="ECO:0000256" key="15">
    <source>
        <dbReference type="ARBA" id="ARBA00023310"/>
    </source>
</evidence>
<dbReference type="EMBL" id="FZOH01000005">
    <property type="protein sequence ID" value="SNS49735.1"/>
    <property type="molecule type" value="Genomic_DNA"/>
</dbReference>
<accession>A0A239EYQ7</accession>
<dbReference type="InterPro" id="IPR003593">
    <property type="entry name" value="AAA+_ATPase"/>
</dbReference>
<evidence type="ECO:0000256" key="3">
    <source>
        <dbReference type="ARBA" id="ARBA00008936"/>
    </source>
</evidence>
<evidence type="ECO:0000256" key="12">
    <source>
        <dbReference type="ARBA" id="ARBA00023065"/>
    </source>
</evidence>
<dbReference type="GO" id="GO:0046933">
    <property type="term" value="F:proton-transporting ATP synthase activity, rotational mechanism"/>
    <property type="evidence" value="ECO:0007669"/>
    <property type="project" value="TreeGrafter"/>
</dbReference>
<dbReference type="NCBIfam" id="TIGR01026">
    <property type="entry name" value="fliI_yscN"/>
    <property type="match status" value="1"/>
</dbReference>
<dbReference type="InterPro" id="IPR000194">
    <property type="entry name" value="ATPase_F1/V1/A1_a/bsu_nucl-bd"/>
</dbReference>
<dbReference type="CDD" id="cd01136">
    <property type="entry name" value="ATPase_flagellum-secretory_path_III"/>
    <property type="match status" value="1"/>
</dbReference>
<evidence type="ECO:0000256" key="2">
    <source>
        <dbReference type="ARBA" id="ARBA00004496"/>
    </source>
</evidence>
<evidence type="ECO:0000256" key="17">
    <source>
        <dbReference type="ARBA" id="ARBA00034006"/>
    </source>
</evidence>
<dbReference type="GO" id="GO:0030257">
    <property type="term" value="C:type III protein secretion system complex"/>
    <property type="evidence" value="ECO:0007669"/>
    <property type="project" value="InterPro"/>
</dbReference>
<evidence type="ECO:0000313" key="19">
    <source>
        <dbReference type="EMBL" id="SNS49735.1"/>
    </source>
</evidence>
<dbReference type="RefSeq" id="WP_089404491.1">
    <property type="nucleotide sequence ID" value="NZ_FZOH01000005.1"/>
</dbReference>
<dbReference type="InterPro" id="IPR005714">
    <property type="entry name" value="ATPase_T3SS_FliI/YscN"/>
</dbReference>
<dbReference type="OrthoDB" id="9801639at2"/>
<protein>
    <submittedName>
        <fullName evidence="19">Flagellum-specific ATP synthase</fullName>
    </submittedName>
</protein>
<evidence type="ECO:0000256" key="4">
    <source>
        <dbReference type="ARBA" id="ARBA00022448"/>
    </source>
</evidence>
<keyword evidence="7" id="KW-0547">Nucleotide-binding</keyword>
<keyword evidence="6" id="KW-0963">Cytoplasm</keyword>
<dbReference type="InterPro" id="IPR050053">
    <property type="entry name" value="ATPase_alpha/beta_chains"/>
</dbReference>
<keyword evidence="14" id="KW-0139">CF(1)</keyword>
<dbReference type="FunFam" id="3.40.50.12240:FF:000002">
    <property type="entry name" value="Flagellum-specific ATP synthase FliI"/>
    <property type="match status" value="1"/>
</dbReference>
<name>A0A239EYQ7_9ACTN</name>
<evidence type="ECO:0000256" key="1">
    <source>
        <dbReference type="ARBA" id="ARBA00004370"/>
    </source>
</evidence>
<keyword evidence="12" id="KW-0406">Ion transport</keyword>